<dbReference type="OrthoDB" id="549353at2759"/>
<feature type="compositionally biased region" description="Low complexity" evidence="1">
    <location>
        <begin position="283"/>
        <end position="292"/>
    </location>
</feature>
<dbReference type="PANTHER" id="PTHR14379:SF3">
    <property type="entry name" value="MEIOSIS REGULATOR AND MRNA STABILITY FACTOR 1"/>
    <property type="match status" value="1"/>
</dbReference>
<dbReference type="OMA" id="DCLEWIS"/>
<dbReference type="Proteomes" id="UP000825935">
    <property type="component" value="Chromosome 34"/>
</dbReference>
<reference evidence="3" key="1">
    <citation type="submission" date="2021-08" db="EMBL/GenBank/DDBJ databases">
        <title>WGS assembly of Ceratopteris richardii.</title>
        <authorList>
            <person name="Marchant D.B."/>
            <person name="Chen G."/>
            <person name="Jenkins J."/>
            <person name="Shu S."/>
            <person name="Leebens-Mack J."/>
            <person name="Grimwood J."/>
            <person name="Schmutz J."/>
            <person name="Soltis P."/>
            <person name="Soltis D."/>
            <person name="Chen Z.-H."/>
        </authorList>
    </citation>
    <scope>NUCLEOTIDE SEQUENCE</scope>
    <source>
        <strain evidence="3">Whitten #5841</strain>
        <tissue evidence="3">Leaf</tissue>
    </source>
</reference>
<dbReference type="AlphaFoldDB" id="A0A8T2QL17"/>
<name>A0A8T2QL17_CERRI</name>
<dbReference type="PANTHER" id="PTHR14379">
    <property type="entry name" value="LIMKAIN B LKAP"/>
    <property type="match status" value="1"/>
</dbReference>
<comment type="caution">
    <text evidence="3">The sequence shown here is derived from an EMBL/GenBank/DDBJ whole genome shotgun (WGS) entry which is preliminary data.</text>
</comment>
<dbReference type="Pfam" id="PF24620">
    <property type="entry name" value="DUF7625"/>
    <property type="match status" value="1"/>
</dbReference>
<dbReference type="InterPro" id="IPR025605">
    <property type="entry name" value="OST-HTH/LOTUS_dom"/>
</dbReference>
<evidence type="ECO:0000259" key="2">
    <source>
        <dbReference type="PROSITE" id="PS51644"/>
    </source>
</evidence>
<keyword evidence="4" id="KW-1185">Reference proteome</keyword>
<dbReference type="Pfam" id="PF12872">
    <property type="entry name" value="OST-HTH"/>
    <property type="match status" value="2"/>
</dbReference>
<dbReference type="Gene3D" id="3.30.420.610">
    <property type="entry name" value="LOTUS domain-like"/>
    <property type="match status" value="1"/>
</dbReference>
<organism evidence="3 4">
    <name type="scientific">Ceratopteris richardii</name>
    <name type="common">Triangle waterfern</name>
    <dbReference type="NCBI Taxonomy" id="49495"/>
    <lineage>
        <taxon>Eukaryota</taxon>
        <taxon>Viridiplantae</taxon>
        <taxon>Streptophyta</taxon>
        <taxon>Embryophyta</taxon>
        <taxon>Tracheophyta</taxon>
        <taxon>Polypodiopsida</taxon>
        <taxon>Polypodiidae</taxon>
        <taxon>Polypodiales</taxon>
        <taxon>Pteridineae</taxon>
        <taxon>Pteridaceae</taxon>
        <taxon>Parkerioideae</taxon>
        <taxon>Ceratopteris</taxon>
    </lineage>
</organism>
<sequence length="925" mass="102760">MQLSSFSQIKSKNVILPGEMAKNGSLFAKISIWWDIENCHVPKNVDPHCIAQNLRSALHTANFNGPITIDVFADTKNLEHRILDALSSTGVNINHITSGNKDAADKAILVAMLFWALENPPPAHFLLISGDGDFANALHRLRLKGYNILLARPEQPVKPALLGAATNVWFWTAIAKGQIDLPPEERVPHADSSGKQSIASGASANRDTMNMIYRSTSVQDSVNLGRTSSRSLGACLSTFEANKCLSGGEQFSNHEEEMLPRVSVKPPMIQEALKEGRDMTQLESSSQSQNSEVGANSTSVNWSANKQLHTQKSLQTGPGTPFHDSYLSSNKITGFTVKRPSTISSSMSTGMGHSSDPSKDVQKVENVNMSKLIKTFERLKVDGLTPSLENMRQCFNYWEKQNGIPDMEEVLSQALNQGFVEDVLAGKEKNKAFLPNKIELWKCYDVHDMEHAFSEVQSKSFYQFLCCSKNWQFFLHTQSIYDAAQRLKRDGPSGIRNLAVGEIIHLLNQAVHKWKWLDLQENPRFSLSIRSQAVLRQVPSEDGASITSSSQLDKDVRTKAGTKNDDTSVCNASTKQFIFERLRTWLKETVRTKHNYDISSVRRDFESETGIHLDHEKLGFVKFQQLLEEFSDVVTIQQMRKGLKILCPASCSSQQQMRFHKPIDDTDPNIWKKRSDIHCPDASVSCKPAPPFNLLPHYVESVPFNSGFLVTEPQQARVVPSNWGLFVSPPPRHAGMVPSYSGPSVTPPLHGVMAQTFTEKAVSKNHPVMRKLRSWLLQWPNVKHGYDISLVKKDFFEATGTELNPASLGYSKVKDIVSVFKEDFHIEYPKHGLALLFTNDKGGSSMNQNAGNDRINSPQIKGNANSQEKPLQYVKCKAKNLQWKELHQSAGSADENIPTGTGSSKEAAAAGTVVSQPLCDGKSSS</sequence>
<gene>
    <name evidence="3" type="ORF">KP509_34G047500</name>
</gene>
<dbReference type="InterPro" id="IPR021139">
    <property type="entry name" value="NYN"/>
</dbReference>
<dbReference type="InterPro" id="IPR041966">
    <property type="entry name" value="LOTUS-like"/>
</dbReference>
<protein>
    <recommendedName>
        <fullName evidence="2">HTH OST-type domain-containing protein</fullName>
    </recommendedName>
</protein>
<accession>A0A8T2QL17</accession>
<dbReference type="CDD" id="cd10910">
    <property type="entry name" value="PIN_limkain_b1_N_like"/>
    <property type="match status" value="1"/>
</dbReference>
<dbReference type="EMBL" id="CM035439">
    <property type="protein sequence ID" value="KAH7284294.1"/>
    <property type="molecule type" value="Genomic_DNA"/>
</dbReference>
<dbReference type="GO" id="GO:0004540">
    <property type="term" value="F:RNA nuclease activity"/>
    <property type="evidence" value="ECO:0007669"/>
    <property type="project" value="InterPro"/>
</dbReference>
<dbReference type="GO" id="GO:0005777">
    <property type="term" value="C:peroxisome"/>
    <property type="evidence" value="ECO:0007669"/>
    <property type="project" value="InterPro"/>
</dbReference>
<proteinExistence type="predicted"/>
<evidence type="ECO:0000313" key="4">
    <source>
        <dbReference type="Proteomes" id="UP000825935"/>
    </source>
</evidence>
<feature type="region of interest" description="Disordered" evidence="1">
    <location>
        <begin position="887"/>
        <end position="925"/>
    </location>
</feature>
<evidence type="ECO:0000256" key="1">
    <source>
        <dbReference type="SAM" id="MobiDB-lite"/>
    </source>
</evidence>
<evidence type="ECO:0000313" key="3">
    <source>
        <dbReference type="EMBL" id="KAH7284294.1"/>
    </source>
</evidence>
<dbReference type="GO" id="GO:0010468">
    <property type="term" value="P:regulation of gene expression"/>
    <property type="evidence" value="ECO:0007669"/>
    <property type="project" value="InterPro"/>
</dbReference>
<dbReference type="Pfam" id="PF01936">
    <property type="entry name" value="NYN"/>
    <property type="match status" value="1"/>
</dbReference>
<feature type="domain" description="HTH OST-type" evidence="2">
    <location>
        <begin position="574"/>
        <end position="650"/>
    </location>
</feature>
<feature type="region of interest" description="Disordered" evidence="1">
    <location>
        <begin position="276"/>
        <end position="298"/>
    </location>
</feature>
<dbReference type="PROSITE" id="PS51644">
    <property type="entry name" value="HTH_OST"/>
    <property type="match status" value="1"/>
</dbReference>
<dbReference type="InterPro" id="IPR056042">
    <property type="entry name" value="DUF7625"/>
</dbReference>
<dbReference type="InterPro" id="IPR024768">
    <property type="entry name" value="Marf1"/>
</dbReference>
<dbReference type="Gene3D" id="3.40.50.1010">
    <property type="entry name" value="5'-nuclease"/>
    <property type="match status" value="1"/>
</dbReference>
<feature type="region of interest" description="Disordered" evidence="1">
    <location>
        <begin position="845"/>
        <end position="868"/>
    </location>
</feature>